<dbReference type="EMBL" id="JAMYWD010000012">
    <property type="protein sequence ID" value="KAJ4950162.1"/>
    <property type="molecule type" value="Genomic_DNA"/>
</dbReference>
<reference evidence="7" key="1">
    <citation type="journal article" date="2023" name="Plant J.">
        <title>The genome of the king protea, Protea cynaroides.</title>
        <authorList>
            <person name="Chang J."/>
            <person name="Duong T.A."/>
            <person name="Schoeman C."/>
            <person name="Ma X."/>
            <person name="Roodt D."/>
            <person name="Barker N."/>
            <person name="Li Z."/>
            <person name="Van de Peer Y."/>
            <person name="Mizrachi E."/>
        </authorList>
    </citation>
    <scope>NUCLEOTIDE SEQUENCE</scope>
    <source>
        <tissue evidence="7">Young leaves</tissue>
    </source>
</reference>
<name>A0A9Q0JSS1_9MAGN</name>
<sequence>MSSLPSATPSPFPPPSPAINYDDDSAYFNSFPCGVRFCPHDDELIDHYLQKKVMKQELPKNRIPEIELYKYDPDHLAVKEDSTSPQTSRAPDDMKLDEWVLCKIYKHSRKSMEEAHNNGRQSQGEHVDMQIGGDGDRVDGNGQDFAPLNVRDNSSLPEDAYNNSDKRDGCTDLINPPDVDETDHSLHLYDLGPLLPDNFSYFPNISFGDGDPNSLVEPVSFMTPMPFTESFEPENCDVFNTNDVDSFDFDVGDYLLDTSEIPPSSSDDKPDITDGTS</sequence>
<keyword evidence="1" id="KW-0805">Transcription regulation</keyword>
<feature type="region of interest" description="Disordered" evidence="5">
    <location>
        <begin position="255"/>
        <end position="277"/>
    </location>
</feature>
<comment type="caution">
    <text evidence="7">The sequence shown here is derived from an EMBL/GenBank/DDBJ whole genome shotgun (WGS) entry which is preliminary data.</text>
</comment>
<feature type="region of interest" description="Disordered" evidence="5">
    <location>
        <begin position="112"/>
        <end position="169"/>
    </location>
</feature>
<dbReference type="Gene3D" id="2.170.150.80">
    <property type="entry name" value="NAC domain"/>
    <property type="match status" value="1"/>
</dbReference>
<gene>
    <name evidence="7" type="ORF">NE237_026994</name>
</gene>
<dbReference type="SUPFAM" id="SSF101941">
    <property type="entry name" value="NAC domain"/>
    <property type="match status" value="1"/>
</dbReference>
<organism evidence="7 8">
    <name type="scientific">Protea cynaroides</name>
    <dbReference type="NCBI Taxonomy" id="273540"/>
    <lineage>
        <taxon>Eukaryota</taxon>
        <taxon>Viridiplantae</taxon>
        <taxon>Streptophyta</taxon>
        <taxon>Embryophyta</taxon>
        <taxon>Tracheophyta</taxon>
        <taxon>Spermatophyta</taxon>
        <taxon>Magnoliopsida</taxon>
        <taxon>Proteales</taxon>
        <taxon>Proteaceae</taxon>
        <taxon>Protea</taxon>
    </lineage>
</organism>
<evidence type="ECO:0000313" key="8">
    <source>
        <dbReference type="Proteomes" id="UP001141806"/>
    </source>
</evidence>
<evidence type="ECO:0000256" key="4">
    <source>
        <dbReference type="ARBA" id="ARBA00023242"/>
    </source>
</evidence>
<evidence type="ECO:0000256" key="3">
    <source>
        <dbReference type="ARBA" id="ARBA00023163"/>
    </source>
</evidence>
<dbReference type="Proteomes" id="UP001141806">
    <property type="component" value="Unassembled WGS sequence"/>
</dbReference>
<dbReference type="GO" id="GO:0003677">
    <property type="term" value="F:DNA binding"/>
    <property type="evidence" value="ECO:0007669"/>
    <property type="project" value="UniProtKB-KW"/>
</dbReference>
<dbReference type="GO" id="GO:0006355">
    <property type="term" value="P:regulation of DNA-templated transcription"/>
    <property type="evidence" value="ECO:0007669"/>
    <property type="project" value="InterPro"/>
</dbReference>
<proteinExistence type="predicted"/>
<feature type="domain" description="NAC" evidence="6">
    <location>
        <begin position="32"/>
        <end position="81"/>
    </location>
</feature>
<keyword evidence="4" id="KW-0539">Nucleus</keyword>
<keyword evidence="3" id="KW-0804">Transcription</keyword>
<dbReference type="OrthoDB" id="1747437at2759"/>
<dbReference type="InterPro" id="IPR036093">
    <property type="entry name" value="NAC_dom_sf"/>
</dbReference>
<evidence type="ECO:0000256" key="2">
    <source>
        <dbReference type="ARBA" id="ARBA00023125"/>
    </source>
</evidence>
<dbReference type="AlphaFoldDB" id="A0A9Q0JSS1"/>
<keyword evidence="8" id="KW-1185">Reference proteome</keyword>
<dbReference type="InterPro" id="IPR003441">
    <property type="entry name" value="NAC-dom"/>
</dbReference>
<keyword evidence="2" id="KW-0238">DNA-binding</keyword>
<evidence type="ECO:0000259" key="6">
    <source>
        <dbReference type="Pfam" id="PF02365"/>
    </source>
</evidence>
<accession>A0A9Q0JSS1</accession>
<evidence type="ECO:0000256" key="5">
    <source>
        <dbReference type="SAM" id="MobiDB-lite"/>
    </source>
</evidence>
<dbReference type="PANTHER" id="PTHR31719:SF160">
    <property type="entry name" value="NAC TRANSCRIPTION FACTOR 29-LIKE"/>
    <property type="match status" value="1"/>
</dbReference>
<dbReference type="PANTHER" id="PTHR31719">
    <property type="entry name" value="NAC TRANSCRIPTION FACTOR 56"/>
    <property type="match status" value="1"/>
</dbReference>
<evidence type="ECO:0000313" key="7">
    <source>
        <dbReference type="EMBL" id="KAJ4950162.1"/>
    </source>
</evidence>
<feature type="compositionally biased region" description="Basic and acidic residues" evidence="5">
    <location>
        <begin position="112"/>
        <end position="139"/>
    </location>
</feature>
<feature type="compositionally biased region" description="Basic and acidic residues" evidence="5">
    <location>
        <begin position="266"/>
        <end position="277"/>
    </location>
</feature>
<evidence type="ECO:0000256" key="1">
    <source>
        <dbReference type="ARBA" id="ARBA00023015"/>
    </source>
</evidence>
<protein>
    <recommendedName>
        <fullName evidence="6">NAC domain-containing protein</fullName>
    </recommendedName>
</protein>
<dbReference type="Pfam" id="PF02365">
    <property type="entry name" value="NAM"/>
    <property type="match status" value="1"/>
</dbReference>